<dbReference type="OrthoDB" id="9776669at2"/>
<dbReference type="Pfam" id="PF16868">
    <property type="entry name" value="NMT1_3"/>
    <property type="match status" value="1"/>
</dbReference>
<keyword evidence="1" id="KW-0732">Signal</keyword>
<reference evidence="2 3" key="1">
    <citation type="submission" date="2017-05" db="EMBL/GenBank/DDBJ databases">
        <title>Genome Sequence of Loktanella vestfoldensis Strain SMR4r Isolated from a Culture of the Diatom Skeletonema marinoi.</title>
        <authorList>
            <person name="Topel M."/>
            <person name="Pinder M.I.M."/>
            <person name="Johansson O.N."/>
            <person name="Kourtchenko O."/>
            <person name="Godhe A."/>
            <person name="Clarke A.K."/>
        </authorList>
    </citation>
    <scope>NUCLEOTIDE SEQUENCE [LARGE SCALE GENOMIC DNA]</scope>
    <source>
        <strain evidence="2 3">SMR4r</strain>
    </source>
</reference>
<evidence type="ECO:0000313" key="3">
    <source>
        <dbReference type="Proteomes" id="UP000195273"/>
    </source>
</evidence>
<accession>A0A1Y0EAS9</accession>
<dbReference type="InterPro" id="IPR011852">
    <property type="entry name" value="TRAP_TAXI"/>
</dbReference>
<evidence type="ECO:0000256" key="1">
    <source>
        <dbReference type="SAM" id="SignalP"/>
    </source>
</evidence>
<dbReference type="PANTHER" id="PTHR42941">
    <property type="entry name" value="SLL1037 PROTEIN"/>
    <property type="match status" value="1"/>
</dbReference>
<dbReference type="Proteomes" id="UP000195273">
    <property type="component" value="Chromosome"/>
</dbReference>
<evidence type="ECO:0000313" key="2">
    <source>
        <dbReference type="EMBL" id="ARU00734.1"/>
    </source>
</evidence>
<dbReference type="PANTHER" id="PTHR42941:SF1">
    <property type="entry name" value="SLL1037 PROTEIN"/>
    <property type="match status" value="1"/>
</dbReference>
<proteinExistence type="predicted"/>
<dbReference type="EMBL" id="CP021431">
    <property type="protein sequence ID" value="ARU00734.1"/>
    <property type="molecule type" value="Genomic_DNA"/>
</dbReference>
<dbReference type="AlphaFoldDB" id="A0A1Y0EAS9"/>
<feature type="chain" id="PRO_5012575638" evidence="1">
    <location>
        <begin position="22"/>
        <end position="326"/>
    </location>
</feature>
<keyword evidence="3" id="KW-1185">Reference proteome</keyword>
<protein>
    <submittedName>
        <fullName evidence="2">NMT1-like family protein</fullName>
    </submittedName>
</protein>
<dbReference type="KEGG" id="lvs:LOKVESSMR4R_01415"/>
<dbReference type="RefSeq" id="WP_087206987.1">
    <property type="nucleotide sequence ID" value="NZ_CP021431.1"/>
</dbReference>
<dbReference type="NCBIfam" id="TIGR02122">
    <property type="entry name" value="TRAP_TAXI"/>
    <property type="match status" value="1"/>
</dbReference>
<gene>
    <name evidence="2" type="ORF">LOKVESSMR4R_01415</name>
</gene>
<dbReference type="Gene3D" id="3.40.190.10">
    <property type="entry name" value="Periplasmic binding protein-like II"/>
    <property type="match status" value="2"/>
</dbReference>
<dbReference type="SUPFAM" id="SSF53850">
    <property type="entry name" value="Periplasmic binding protein-like II"/>
    <property type="match status" value="1"/>
</dbReference>
<sequence>MIKSILGTSAIVIMAAWPALAQNVDRTGWPSSFTLGTASQGGTFFVYGSGYGNLIAEELGLRVGIEITGGAMQNMALVHTGEADMGMTTLGPAQASIAGRSPLVPGLEMTNVCAHFPMYETPFHAVALASSGITALSEIPAGARIGFGPAGSTGDTYFPEMITALNIPFEHRNGDWNELGRQLKDGQIDVIGFAAGVPVPQVAELEASTAVNIIEFTAEEQALMTALFPVADYTIPARTYASRSAPARAVSMWNFAIVNCDLPESFVYEATRVVMQGNARMMQINAAAATTVFENWDKNTVIPWHPGAARWFIENGASIPAEMIKS</sequence>
<name>A0A1Y0EAS9_9RHOB</name>
<organism evidence="2 3">
    <name type="scientific">Yoonia vestfoldensis</name>
    <dbReference type="NCBI Taxonomy" id="245188"/>
    <lineage>
        <taxon>Bacteria</taxon>
        <taxon>Pseudomonadati</taxon>
        <taxon>Pseudomonadota</taxon>
        <taxon>Alphaproteobacteria</taxon>
        <taxon>Rhodobacterales</taxon>
        <taxon>Paracoccaceae</taxon>
        <taxon>Yoonia</taxon>
    </lineage>
</organism>
<feature type="signal peptide" evidence="1">
    <location>
        <begin position="1"/>
        <end position="21"/>
    </location>
</feature>